<reference evidence="1 2" key="1">
    <citation type="journal article" date="2015" name="Genome Announc.">
        <title>Expanding the biotechnology potential of lactobacilli through comparative genomics of 213 strains and associated genera.</title>
        <authorList>
            <person name="Sun Z."/>
            <person name="Harris H.M."/>
            <person name="McCann A."/>
            <person name="Guo C."/>
            <person name="Argimon S."/>
            <person name="Zhang W."/>
            <person name="Yang X."/>
            <person name="Jeffery I.B."/>
            <person name="Cooney J.C."/>
            <person name="Kagawa T.F."/>
            <person name="Liu W."/>
            <person name="Song Y."/>
            <person name="Salvetti E."/>
            <person name="Wrobel A."/>
            <person name="Rasinkangas P."/>
            <person name="Parkhill J."/>
            <person name="Rea M.C."/>
            <person name="O'Sullivan O."/>
            <person name="Ritari J."/>
            <person name="Douillard F.P."/>
            <person name="Paul Ross R."/>
            <person name="Yang R."/>
            <person name="Briner A.E."/>
            <person name="Felis G.E."/>
            <person name="de Vos W.M."/>
            <person name="Barrangou R."/>
            <person name="Klaenhammer T.R."/>
            <person name="Caufield P.W."/>
            <person name="Cui Y."/>
            <person name="Zhang H."/>
            <person name="O'Toole P.W."/>
        </authorList>
    </citation>
    <scope>NUCLEOTIDE SEQUENCE [LARGE SCALE GENOMIC DNA]</scope>
    <source>
        <strain evidence="1 2">DSM 23829</strain>
    </source>
</reference>
<dbReference type="STRING" id="1423781.FD06_GL001363"/>
<gene>
    <name evidence="1" type="ORF">FD06_GL001363</name>
</gene>
<protein>
    <submittedName>
        <fullName evidence="1">Uncharacterized protein</fullName>
    </submittedName>
</protein>
<dbReference type="EMBL" id="AYYQ01000029">
    <property type="protein sequence ID" value="KRM68341.1"/>
    <property type="molecule type" value="Genomic_DNA"/>
</dbReference>
<dbReference type="AlphaFoldDB" id="A0A0R2ANR3"/>
<evidence type="ECO:0000313" key="1">
    <source>
        <dbReference type="EMBL" id="KRM68341.1"/>
    </source>
</evidence>
<dbReference type="RefSeq" id="WP_054658422.1">
    <property type="nucleotide sequence ID" value="NZ_BBAX01000018.1"/>
</dbReference>
<proteinExistence type="predicted"/>
<keyword evidence="2" id="KW-1185">Reference proteome</keyword>
<comment type="caution">
    <text evidence="1">The sequence shown here is derived from an EMBL/GenBank/DDBJ whole genome shotgun (WGS) entry which is preliminary data.</text>
</comment>
<dbReference type="PATRIC" id="fig|1423781.4.peg.1411"/>
<name>A0A0R2ANR3_9LACO</name>
<organism evidence="1 2">
    <name type="scientific">Apilactobacillus ozensis DSM 23829 = JCM 17196</name>
    <dbReference type="NCBI Taxonomy" id="1423781"/>
    <lineage>
        <taxon>Bacteria</taxon>
        <taxon>Bacillati</taxon>
        <taxon>Bacillota</taxon>
        <taxon>Bacilli</taxon>
        <taxon>Lactobacillales</taxon>
        <taxon>Lactobacillaceae</taxon>
        <taxon>Apilactobacillus</taxon>
    </lineage>
</organism>
<evidence type="ECO:0000313" key="2">
    <source>
        <dbReference type="Proteomes" id="UP000052012"/>
    </source>
</evidence>
<dbReference type="OrthoDB" id="2146345at2"/>
<sequence length="72" mass="8489">MIKGGIIIEEKDYTEMLNRLKNGEVKSIDIKPDEFILFQRAFMNFDTRKSIFGKAHQNGEITYFYEHGNDNK</sequence>
<accession>A0A0R2ANR3</accession>
<dbReference type="Proteomes" id="UP000052012">
    <property type="component" value="Unassembled WGS sequence"/>
</dbReference>